<accession>A0ACC5U645</accession>
<evidence type="ECO:0000313" key="2">
    <source>
        <dbReference type="Proteomes" id="UP001647509"/>
    </source>
</evidence>
<proteinExistence type="predicted"/>
<evidence type="ECO:0000313" key="1">
    <source>
        <dbReference type="EMBL" id="MBU2949792.1"/>
    </source>
</evidence>
<name>A0ACC5U645_9FLAO</name>
<protein>
    <submittedName>
        <fullName evidence="1">Uncharacterized protein</fullName>
    </submittedName>
</protein>
<gene>
    <name evidence="1" type="ORF">KO493_03660</name>
</gene>
<organism evidence="1 2">
    <name type="scientific">Pseudotamlana agarivorans</name>
    <dbReference type="NCBI Taxonomy" id="481183"/>
    <lineage>
        <taxon>Bacteria</taxon>
        <taxon>Pseudomonadati</taxon>
        <taxon>Bacteroidota</taxon>
        <taxon>Flavobacteriia</taxon>
        <taxon>Flavobacteriales</taxon>
        <taxon>Flavobacteriaceae</taxon>
        <taxon>Pseudotamlana</taxon>
    </lineage>
</organism>
<keyword evidence="2" id="KW-1185">Reference proteome</keyword>
<dbReference type="Proteomes" id="UP001647509">
    <property type="component" value="Unassembled WGS sequence"/>
</dbReference>
<reference evidence="1" key="1">
    <citation type="submission" date="2021-05" db="EMBL/GenBank/DDBJ databases">
        <title>Draft genomes of bacteria isolated from model marine particles.</title>
        <authorList>
            <person name="Datta M.S."/>
            <person name="Schwartzman J.A."/>
            <person name="Enke T.N."/>
            <person name="Saavedra J."/>
            <person name="Cermak N."/>
            <person name="Cordero O.X."/>
        </authorList>
    </citation>
    <scope>NUCLEOTIDE SEQUENCE</scope>
    <source>
        <strain evidence="1">I2M19</strain>
    </source>
</reference>
<comment type="caution">
    <text evidence="1">The sequence shown here is derived from an EMBL/GenBank/DDBJ whole genome shotgun (WGS) entry which is preliminary data.</text>
</comment>
<dbReference type="EMBL" id="JAHKPD010000008">
    <property type="protein sequence ID" value="MBU2949792.1"/>
    <property type="molecule type" value="Genomic_DNA"/>
</dbReference>
<sequence>MKNIASLSQTIFLAGVLLYSISGFAKKASYYNVTNAVKKSIVTLNDIPRGSIIYIKDTEGHTVYEKAGCHSKGIDLSFLDNGSYYFEIENTKISRLPFRIASDMVFFKKIKSAFAKNPEHNICHIKNIYPTKSRTVLFHEERKFKHNLLRKF</sequence>